<gene>
    <name evidence="10" type="ORF">CB5_LOCUS20611</name>
</gene>
<dbReference type="GO" id="GO:0009535">
    <property type="term" value="C:chloroplast thylakoid membrane"/>
    <property type="evidence" value="ECO:0007669"/>
    <property type="project" value="TreeGrafter"/>
</dbReference>
<proteinExistence type="inferred from homology"/>
<dbReference type="HAMAP" id="MF_01152">
    <property type="entry name" value="DnaJ"/>
    <property type="match status" value="1"/>
</dbReference>
<dbReference type="GO" id="GO:0051082">
    <property type="term" value="F:unfolded protein binding"/>
    <property type="evidence" value="ECO:0007669"/>
    <property type="project" value="InterPro"/>
</dbReference>
<dbReference type="Pfam" id="PF00684">
    <property type="entry name" value="DnaJ_CXXCXGXG"/>
    <property type="match status" value="1"/>
</dbReference>
<evidence type="ECO:0000313" key="10">
    <source>
        <dbReference type="EMBL" id="CAD1837400.1"/>
    </source>
</evidence>
<evidence type="ECO:0000256" key="4">
    <source>
        <dbReference type="ARBA" id="ARBA00022833"/>
    </source>
</evidence>
<feature type="transmembrane region" description="Helical" evidence="7">
    <location>
        <begin position="508"/>
        <end position="526"/>
    </location>
</feature>
<keyword evidence="4 6" id="KW-0862">Zinc</keyword>
<accession>A0A6V7Q300</accession>
<dbReference type="InterPro" id="IPR008971">
    <property type="entry name" value="HSP40/DnaJ_pept-bd"/>
</dbReference>
<dbReference type="Gene3D" id="1.10.287.110">
    <property type="entry name" value="DnaJ domain"/>
    <property type="match status" value="1"/>
</dbReference>
<dbReference type="EMBL" id="LR862132">
    <property type="protein sequence ID" value="CAD1837400.1"/>
    <property type="molecule type" value="Genomic_DNA"/>
</dbReference>
<protein>
    <recommendedName>
        <fullName evidence="11">Chaperone protein DnaJ</fullName>
    </recommendedName>
</protein>
<dbReference type="InterPro" id="IPR002939">
    <property type="entry name" value="DnaJ_C"/>
</dbReference>
<dbReference type="SUPFAM" id="SSF46565">
    <property type="entry name" value="Chaperone J-domain"/>
    <property type="match status" value="1"/>
</dbReference>
<dbReference type="InterPro" id="IPR001305">
    <property type="entry name" value="HSP_DnaJ_Cys-rich_dom"/>
</dbReference>
<dbReference type="SUPFAM" id="SSF57938">
    <property type="entry name" value="DnaJ/Hsp40 cysteine-rich domain"/>
    <property type="match status" value="1"/>
</dbReference>
<dbReference type="CDD" id="cd10719">
    <property type="entry name" value="DnaJ_zf"/>
    <property type="match status" value="1"/>
</dbReference>
<name>A0A6V7Q300_ANACO</name>
<feature type="domain" description="CR-type" evidence="9">
    <location>
        <begin position="214"/>
        <end position="296"/>
    </location>
</feature>
<reference evidence="10" key="1">
    <citation type="submission" date="2020-07" db="EMBL/GenBank/DDBJ databases">
        <authorList>
            <person name="Lin J."/>
        </authorList>
    </citation>
    <scope>NUCLEOTIDE SEQUENCE</scope>
</reference>
<dbReference type="PROSITE" id="PS51188">
    <property type="entry name" value="ZF_CR"/>
    <property type="match status" value="1"/>
</dbReference>
<dbReference type="AlphaFoldDB" id="A0A6V7Q300"/>
<dbReference type="PRINTS" id="PR00625">
    <property type="entry name" value="JDOMAIN"/>
</dbReference>
<dbReference type="CDD" id="cd06257">
    <property type="entry name" value="DnaJ"/>
    <property type="match status" value="1"/>
</dbReference>
<keyword evidence="3 6" id="KW-0863">Zinc-finger</keyword>
<dbReference type="GO" id="GO:0009408">
    <property type="term" value="P:response to heat"/>
    <property type="evidence" value="ECO:0007669"/>
    <property type="project" value="InterPro"/>
</dbReference>
<dbReference type="InterPro" id="IPR012724">
    <property type="entry name" value="DnaJ"/>
</dbReference>
<dbReference type="GO" id="GO:0008270">
    <property type="term" value="F:zinc ion binding"/>
    <property type="evidence" value="ECO:0007669"/>
    <property type="project" value="UniProtKB-KW"/>
</dbReference>
<keyword evidence="2" id="KW-0677">Repeat</keyword>
<evidence type="ECO:0000256" key="2">
    <source>
        <dbReference type="ARBA" id="ARBA00022737"/>
    </source>
</evidence>
<dbReference type="FunFam" id="2.10.230.10:FF:000002">
    <property type="entry name" value="Molecular chaperone DnaJ"/>
    <property type="match status" value="1"/>
</dbReference>
<feature type="domain" description="J" evidence="8">
    <location>
        <begin position="71"/>
        <end position="142"/>
    </location>
</feature>
<keyword evidence="5" id="KW-0143">Chaperone</keyword>
<dbReference type="CDD" id="cd10747">
    <property type="entry name" value="DnaJ_C"/>
    <property type="match status" value="1"/>
</dbReference>
<evidence type="ECO:0000259" key="8">
    <source>
        <dbReference type="PROSITE" id="PS50076"/>
    </source>
</evidence>
<dbReference type="PROSITE" id="PS50076">
    <property type="entry name" value="DNAJ_2"/>
    <property type="match status" value="1"/>
</dbReference>
<dbReference type="Gene3D" id="2.10.230.10">
    <property type="entry name" value="Heat shock protein DnaJ, cysteine-rich domain"/>
    <property type="match status" value="1"/>
</dbReference>
<dbReference type="GO" id="GO:0031072">
    <property type="term" value="F:heat shock protein binding"/>
    <property type="evidence" value="ECO:0007669"/>
    <property type="project" value="InterPro"/>
</dbReference>
<dbReference type="PROSITE" id="PS00636">
    <property type="entry name" value="DNAJ_1"/>
    <property type="match status" value="1"/>
</dbReference>
<dbReference type="GO" id="GO:0005783">
    <property type="term" value="C:endoplasmic reticulum"/>
    <property type="evidence" value="ECO:0007669"/>
    <property type="project" value="UniProtKB-ARBA"/>
</dbReference>
<sequence length="551" mass="60696">MATAPLLLSNPSLSFSLAPLSRRRRSLSSGAAVEPRFSPLRVAPWVGHRRRRRLCGVAAAKGDAEVAATKDYYATLNLRRNATLQEIKSSYRSLAVRFALESASYHPDMNKSPGAEEKFKEISAAYEVLSDEEKRSLYDRYGEAGLQGDNGGPNVGPQGVDPYEVFNAFFGESSGLFGADIDPGGIRFSTKDNRRQDLDIRYGLSLTFEESVFGGRQEFNISCFETCDDCNGSGAKSSNSIKPCAECGGRGGVMKTQRTPFGVVSQISTCAKCDGEGKIITEHCKRCSGEGRVQAKRNIKLDIPAGIDDGYTIQMQGEGNINKKKGIKGDLYISIHVKEKQGIRRDGINLYSDISIDYTEAILGTKVKVETIEGYRDLQIPSGTQPGEKLKFANLGVPHIDVPSVRGDHYFIVRVEIPKNISNVERLLVEKLASLRKTKDYPISAEEILSDNNNKLKSGNRRNPPSKRSKFWSSIRNLFGRGRGSTEFASLSVLAPVPVRPLQRSVDPAVSVSIFGVLLLAFFVSLRGRTNRRLFLKNHPSTLPRFVKRDG</sequence>
<dbReference type="SMART" id="SM00271">
    <property type="entry name" value="DnaJ"/>
    <property type="match status" value="1"/>
</dbReference>
<dbReference type="Pfam" id="PF00226">
    <property type="entry name" value="DnaJ"/>
    <property type="match status" value="1"/>
</dbReference>
<dbReference type="FunFam" id="2.60.260.20:FF:000005">
    <property type="entry name" value="Chaperone protein dnaJ 1, mitochondrial"/>
    <property type="match status" value="1"/>
</dbReference>
<organism evidence="10">
    <name type="scientific">Ananas comosus var. bracteatus</name>
    <name type="common">red pineapple</name>
    <dbReference type="NCBI Taxonomy" id="296719"/>
    <lineage>
        <taxon>Eukaryota</taxon>
        <taxon>Viridiplantae</taxon>
        <taxon>Streptophyta</taxon>
        <taxon>Embryophyta</taxon>
        <taxon>Tracheophyta</taxon>
        <taxon>Spermatophyta</taxon>
        <taxon>Magnoliopsida</taxon>
        <taxon>Liliopsida</taxon>
        <taxon>Poales</taxon>
        <taxon>Bromeliaceae</taxon>
        <taxon>Bromelioideae</taxon>
        <taxon>Ananas</taxon>
    </lineage>
</organism>
<evidence type="ECO:0000256" key="3">
    <source>
        <dbReference type="ARBA" id="ARBA00022771"/>
    </source>
</evidence>
<dbReference type="InterPro" id="IPR036869">
    <property type="entry name" value="J_dom_sf"/>
</dbReference>
<evidence type="ECO:0000256" key="1">
    <source>
        <dbReference type="ARBA" id="ARBA00022723"/>
    </source>
</evidence>
<dbReference type="Gene3D" id="2.60.260.20">
    <property type="entry name" value="Urease metallochaperone UreE, N-terminal domain"/>
    <property type="match status" value="2"/>
</dbReference>
<keyword evidence="7" id="KW-0812">Transmembrane</keyword>
<feature type="zinc finger region" description="CR-type" evidence="6">
    <location>
        <begin position="214"/>
        <end position="296"/>
    </location>
</feature>
<evidence type="ECO:0000259" key="9">
    <source>
        <dbReference type="PROSITE" id="PS51188"/>
    </source>
</evidence>
<dbReference type="SUPFAM" id="SSF49493">
    <property type="entry name" value="HSP40/DnaJ peptide-binding domain"/>
    <property type="match status" value="2"/>
</dbReference>
<evidence type="ECO:0000256" key="5">
    <source>
        <dbReference type="ARBA" id="ARBA00023186"/>
    </source>
</evidence>
<dbReference type="InterPro" id="IPR036410">
    <property type="entry name" value="HSP_DnaJ_Cys-rich_dom_sf"/>
</dbReference>
<dbReference type="GO" id="GO:0042026">
    <property type="term" value="P:protein refolding"/>
    <property type="evidence" value="ECO:0007669"/>
    <property type="project" value="TreeGrafter"/>
</dbReference>
<keyword evidence="1 6" id="KW-0479">Metal-binding</keyword>
<dbReference type="PANTHER" id="PTHR43096">
    <property type="entry name" value="DNAJ HOMOLOG 1, MITOCHONDRIAL-RELATED"/>
    <property type="match status" value="1"/>
</dbReference>
<dbReference type="InterPro" id="IPR018253">
    <property type="entry name" value="DnaJ_domain_CS"/>
</dbReference>
<dbReference type="InterPro" id="IPR001623">
    <property type="entry name" value="DnaJ_domain"/>
</dbReference>
<evidence type="ECO:0000256" key="6">
    <source>
        <dbReference type="PROSITE-ProRule" id="PRU00546"/>
    </source>
</evidence>
<dbReference type="GO" id="GO:0005524">
    <property type="term" value="F:ATP binding"/>
    <property type="evidence" value="ECO:0007669"/>
    <property type="project" value="InterPro"/>
</dbReference>
<dbReference type="Pfam" id="PF01556">
    <property type="entry name" value="DnaJ_C"/>
    <property type="match status" value="1"/>
</dbReference>
<evidence type="ECO:0008006" key="11">
    <source>
        <dbReference type="Google" id="ProtNLM"/>
    </source>
</evidence>
<keyword evidence="7" id="KW-0472">Membrane</keyword>
<evidence type="ECO:0000256" key="7">
    <source>
        <dbReference type="SAM" id="Phobius"/>
    </source>
</evidence>
<keyword evidence="7" id="KW-1133">Transmembrane helix</keyword>
<dbReference type="PANTHER" id="PTHR43096:SF26">
    <property type="entry name" value="CR-TYPE DOMAIN-CONTAINING PROTEIN"/>
    <property type="match status" value="1"/>
</dbReference>